<keyword evidence="1" id="KW-0175">Coiled coil</keyword>
<comment type="caution">
    <text evidence="4">The sequence shown here is derived from an EMBL/GenBank/DDBJ whole genome shotgun (WGS) entry which is preliminary data.</text>
</comment>
<reference evidence="4" key="1">
    <citation type="journal article" date="2023" name="G3 (Bethesda)">
        <title>Whole genome assembly and annotation of the endangered Caribbean coral Acropora cervicornis.</title>
        <authorList>
            <person name="Selwyn J.D."/>
            <person name="Vollmer S.V."/>
        </authorList>
    </citation>
    <scope>NUCLEOTIDE SEQUENCE</scope>
    <source>
        <strain evidence="4">K2</strain>
    </source>
</reference>
<accession>A0AAD9R735</accession>
<feature type="region of interest" description="Disordered" evidence="2">
    <location>
        <begin position="181"/>
        <end position="293"/>
    </location>
</feature>
<feature type="region of interest" description="Disordered" evidence="2">
    <location>
        <begin position="142"/>
        <end position="162"/>
    </location>
</feature>
<feature type="coiled-coil region" evidence="1">
    <location>
        <begin position="304"/>
        <end position="331"/>
    </location>
</feature>
<proteinExistence type="predicted"/>
<name>A0AAD9R735_ACRCE</name>
<organism evidence="4 5">
    <name type="scientific">Acropora cervicornis</name>
    <name type="common">Staghorn coral</name>
    <dbReference type="NCBI Taxonomy" id="6130"/>
    <lineage>
        <taxon>Eukaryota</taxon>
        <taxon>Metazoa</taxon>
        <taxon>Cnidaria</taxon>
        <taxon>Anthozoa</taxon>
        <taxon>Hexacorallia</taxon>
        <taxon>Scleractinia</taxon>
        <taxon>Astrocoeniina</taxon>
        <taxon>Acroporidae</taxon>
        <taxon>Acropora</taxon>
    </lineage>
</organism>
<evidence type="ECO:0000256" key="2">
    <source>
        <dbReference type="SAM" id="MobiDB-lite"/>
    </source>
</evidence>
<dbReference type="AlphaFoldDB" id="A0AAD9R735"/>
<dbReference type="Pfam" id="PF11461">
    <property type="entry name" value="RILP"/>
    <property type="match status" value="1"/>
</dbReference>
<protein>
    <recommendedName>
        <fullName evidence="3">RH2 domain-containing protein</fullName>
    </recommendedName>
</protein>
<feature type="domain" description="RH2" evidence="3">
    <location>
        <begin position="337"/>
        <end position="373"/>
    </location>
</feature>
<dbReference type="Proteomes" id="UP001249851">
    <property type="component" value="Unassembled WGS sequence"/>
</dbReference>
<keyword evidence="5" id="KW-1185">Reference proteome</keyword>
<reference evidence="4" key="2">
    <citation type="journal article" date="2023" name="Science">
        <title>Genomic signatures of disease resistance in endangered staghorn corals.</title>
        <authorList>
            <person name="Vollmer S.V."/>
            <person name="Selwyn J.D."/>
            <person name="Despard B.A."/>
            <person name="Roesel C.L."/>
        </authorList>
    </citation>
    <scope>NUCLEOTIDE SEQUENCE</scope>
    <source>
        <strain evidence="4">K2</strain>
    </source>
</reference>
<evidence type="ECO:0000313" key="4">
    <source>
        <dbReference type="EMBL" id="KAK2573996.1"/>
    </source>
</evidence>
<feature type="coiled-coil region" evidence="1">
    <location>
        <begin position="53"/>
        <end position="121"/>
    </location>
</feature>
<dbReference type="Gene3D" id="6.10.230.10">
    <property type="match status" value="1"/>
</dbReference>
<feature type="compositionally biased region" description="Polar residues" evidence="2">
    <location>
        <begin position="223"/>
        <end position="234"/>
    </location>
</feature>
<dbReference type="EMBL" id="JARQWQ010000001">
    <property type="protein sequence ID" value="KAK2573996.1"/>
    <property type="molecule type" value="Genomic_DNA"/>
</dbReference>
<evidence type="ECO:0000256" key="1">
    <source>
        <dbReference type="SAM" id="Coils"/>
    </source>
</evidence>
<evidence type="ECO:0000259" key="3">
    <source>
        <dbReference type="PROSITE" id="PS51777"/>
    </source>
</evidence>
<feature type="compositionally biased region" description="Polar residues" evidence="2">
    <location>
        <begin position="145"/>
        <end position="154"/>
    </location>
</feature>
<dbReference type="SUPFAM" id="SSF161256">
    <property type="entry name" value="RILP dimerisation region"/>
    <property type="match status" value="1"/>
</dbReference>
<gene>
    <name evidence="4" type="ORF">P5673_000110</name>
</gene>
<sequence>MTAGCQRNFILAHRSSPFDLKLGNETSSTVKISRKFKCIIERELYQISASGETENLKTMLAKLQEENRKLRLEYEMEEQIQRLTTINESVRKTLVASQARVNTLAKEKAELQTELRTLSRGTNVVQLQGNQLDAVNDADPERANLEQQQQVSTEENGENVYGRNHELHQLKRVENAEAVGLTDRATPQLEAVESGQDVDDRGELQELNTTKNAEDEGVENEKGQGTTDKTSQTILKDDKSEVPPPKPPRLQIELDDEKGGNDLWPSNEGRVVSDQEKGHTEEDSNDNTSIEKDEHADWEFIRVAPKVKSKLEKWTEQKEKAESKLTSTMVNIKDPNRPRYTKAEMLEVLIERNNLKERVFALEDELRIYKPSR</sequence>
<dbReference type="InterPro" id="IPR021563">
    <property type="entry name" value="RILP_dimer"/>
</dbReference>
<evidence type="ECO:0000313" key="5">
    <source>
        <dbReference type="Proteomes" id="UP001249851"/>
    </source>
</evidence>
<dbReference type="InterPro" id="IPR034744">
    <property type="entry name" value="RH2"/>
</dbReference>
<dbReference type="PROSITE" id="PS51777">
    <property type="entry name" value="RH2"/>
    <property type="match status" value="1"/>
</dbReference>
<dbReference type="GO" id="GO:0046983">
    <property type="term" value="F:protein dimerization activity"/>
    <property type="evidence" value="ECO:0007669"/>
    <property type="project" value="InterPro"/>
</dbReference>
<feature type="compositionally biased region" description="Basic and acidic residues" evidence="2">
    <location>
        <begin position="271"/>
        <end position="282"/>
    </location>
</feature>